<dbReference type="EC" id="2.3.3.16" evidence="3"/>
<dbReference type="PANTHER" id="PTHR11739:SF4">
    <property type="entry name" value="CITRATE SYNTHASE, PEROXISOMAL"/>
    <property type="match status" value="1"/>
</dbReference>
<dbReference type="Pfam" id="PF12728">
    <property type="entry name" value="HTH_17"/>
    <property type="match status" value="1"/>
</dbReference>
<dbReference type="Pfam" id="PF00285">
    <property type="entry name" value="Citrate_synt"/>
    <property type="match status" value="1"/>
</dbReference>
<dbReference type="CDD" id="cd06102">
    <property type="entry name" value="citrate_synt_like_2"/>
    <property type="match status" value="1"/>
</dbReference>
<evidence type="ECO:0000313" key="7">
    <source>
        <dbReference type="Proteomes" id="UP001500547"/>
    </source>
</evidence>
<keyword evidence="7" id="KW-1185">Reference proteome</keyword>
<evidence type="ECO:0000256" key="3">
    <source>
        <dbReference type="ARBA" id="ARBA00012972"/>
    </source>
</evidence>
<gene>
    <name evidence="6" type="ORF">GCM10025770_20740</name>
</gene>
<sequence>MSRLIDSSEAATLLGVTRQTLYSYVSRGLLRAQSATHGSGKRYLRSEVERLARRAQQGRKPRAAAGSTLDFGLPVLESALTLIADGELWYRGQRAVALAAQATLEELACLFWSCRGEVFDDVPAGESLVPGLPDSRSENPLEAAMQRFTSLASQLAQPARTADAATHHAHCAQLLRAMAAALLGSDLSCEPLHLQCARAWQVDAAAAERIRAALILCADHELNASSFTVRCVASTGASLHMALCAGLAALSGPRHGVASERVETLLDSLMMQSVPTHIDALLAARPAGAIPGFGHRLYPAGDPRAAFMLRGLPDAPVLSELCEYVEQRCADRPNLDFGLVVLRRALGLPRGAASLIFCLGRTVGWLAHALEQRDQGALIRPRAHYTGRLPEARRPTPQNVRVLRMGR</sequence>
<dbReference type="InterPro" id="IPR036969">
    <property type="entry name" value="Citrate_synthase_sf"/>
</dbReference>
<evidence type="ECO:0000313" key="6">
    <source>
        <dbReference type="EMBL" id="GAA5165355.1"/>
    </source>
</evidence>
<dbReference type="EMBL" id="BAABLD010000008">
    <property type="protein sequence ID" value="GAA5165355.1"/>
    <property type="molecule type" value="Genomic_DNA"/>
</dbReference>
<reference evidence="7" key="1">
    <citation type="journal article" date="2019" name="Int. J. Syst. Evol. Microbiol.">
        <title>The Global Catalogue of Microorganisms (GCM) 10K type strain sequencing project: providing services to taxonomists for standard genome sequencing and annotation.</title>
        <authorList>
            <consortium name="The Broad Institute Genomics Platform"/>
            <consortium name="The Broad Institute Genome Sequencing Center for Infectious Disease"/>
            <person name="Wu L."/>
            <person name="Ma J."/>
        </authorList>
    </citation>
    <scope>NUCLEOTIDE SEQUENCE [LARGE SCALE GENOMIC DNA]</scope>
    <source>
        <strain evidence="7">JCM 18715</strain>
    </source>
</reference>
<dbReference type="Gene3D" id="1.10.580.10">
    <property type="entry name" value="Citrate Synthase, domain 1"/>
    <property type="match status" value="1"/>
</dbReference>
<dbReference type="InterPro" id="IPR002020">
    <property type="entry name" value="Citrate_synthase"/>
</dbReference>
<evidence type="ECO:0000256" key="4">
    <source>
        <dbReference type="ARBA" id="ARBA00022679"/>
    </source>
</evidence>
<dbReference type="Proteomes" id="UP001500547">
    <property type="component" value="Unassembled WGS sequence"/>
</dbReference>
<dbReference type="SUPFAM" id="SSF46955">
    <property type="entry name" value="Putative DNA-binding domain"/>
    <property type="match status" value="1"/>
</dbReference>
<protein>
    <recommendedName>
        <fullName evidence="3">citrate synthase (unknown stereospecificity)</fullName>
        <ecNumber evidence="3">2.3.3.16</ecNumber>
    </recommendedName>
</protein>
<dbReference type="RefSeq" id="WP_345532867.1">
    <property type="nucleotide sequence ID" value="NZ_BAABLD010000008.1"/>
</dbReference>
<evidence type="ECO:0000256" key="2">
    <source>
        <dbReference type="ARBA" id="ARBA00010566"/>
    </source>
</evidence>
<comment type="caution">
    <text evidence="6">The sequence shown here is derived from an EMBL/GenBank/DDBJ whole genome shotgun (WGS) entry which is preliminary data.</text>
</comment>
<name>A0ABP9QQ91_9RHOO</name>
<proteinExistence type="inferred from homology"/>
<comment type="pathway">
    <text evidence="1">Carbohydrate metabolism; tricarboxylic acid cycle; isocitrate from oxaloacetate: step 1/2.</text>
</comment>
<dbReference type="Gene3D" id="1.10.230.10">
    <property type="entry name" value="Cytochrome P450-Terp, domain 2"/>
    <property type="match status" value="1"/>
</dbReference>
<dbReference type="InterPro" id="IPR016142">
    <property type="entry name" value="Citrate_synth-like_lrg_a-sub"/>
</dbReference>
<dbReference type="PANTHER" id="PTHR11739">
    <property type="entry name" value="CITRATE SYNTHASE"/>
    <property type="match status" value="1"/>
</dbReference>
<dbReference type="PRINTS" id="PR00143">
    <property type="entry name" value="CITRTSNTHASE"/>
</dbReference>
<organism evidence="6 7">
    <name type="scientific">Viridibacterium curvum</name>
    <dbReference type="NCBI Taxonomy" id="1101404"/>
    <lineage>
        <taxon>Bacteria</taxon>
        <taxon>Pseudomonadati</taxon>
        <taxon>Pseudomonadota</taxon>
        <taxon>Betaproteobacteria</taxon>
        <taxon>Rhodocyclales</taxon>
        <taxon>Rhodocyclaceae</taxon>
        <taxon>Viridibacterium</taxon>
    </lineage>
</organism>
<feature type="domain" description="Helix-turn-helix" evidence="5">
    <location>
        <begin position="6"/>
        <end position="54"/>
    </location>
</feature>
<dbReference type="InterPro" id="IPR009061">
    <property type="entry name" value="DNA-bd_dom_put_sf"/>
</dbReference>
<dbReference type="SUPFAM" id="SSF48256">
    <property type="entry name" value="Citrate synthase"/>
    <property type="match status" value="1"/>
</dbReference>
<dbReference type="InterPro" id="IPR041657">
    <property type="entry name" value="HTH_17"/>
</dbReference>
<accession>A0ABP9QQ91</accession>
<keyword evidence="4" id="KW-0808">Transferase</keyword>
<comment type="similarity">
    <text evidence="2">Belongs to the citrate synthase family.</text>
</comment>
<evidence type="ECO:0000259" key="5">
    <source>
        <dbReference type="Pfam" id="PF12728"/>
    </source>
</evidence>
<evidence type="ECO:0000256" key="1">
    <source>
        <dbReference type="ARBA" id="ARBA00004751"/>
    </source>
</evidence>
<dbReference type="InterPro" id="IPR016143">
    <property type="entry name" value="Citrate_synth-like_sm_a-sub"/>
</dbReference>